<feature type="domain" description="Lipid/polyisoprenoid-binding YceI-like" evidence="2">
    <location>
        <begin position="37"/>
        <end position="206"/>
    </location>
</feature>
<dbReference type="Gene3D" id="2.40.128.110">
    <property type="entry name" value="Lipid/polyisoprenoid-binding, YceI-like"/>
    <property type="match status" value="1"/>
</dbReference>
<protein>
    <recommendedName>
        <fullName evidence="2">Lipid/polyisoprenoid-binding YceI-like domain-containing protein</fullName>
    </recommendedName>
</protein>
<feature type="chain" id="PRO_5017921571" description="Lipid/polyisoprenoid-binding YceI-like domain-containing protein" evidence="1">
    <location>
        <begin position="37"/>
        <end position="208"/>
    </location>
</feature>
<dbReference type="EMBL" id="RBTX01000446">
    <property type="protein sequence ID" value="RMU30239.1"/>
    <property type="molecule type" value="Genomic_DNA"/>
</dbReference>
<evidence type="ECO:0000259" key="2">
    <source>
        <dbReference type="SMART" id="SM00867"/>
    </source>
</evidence>
<evidence type="ECO:0000313" key="4">
    <source>
        <dbReference type="Proteomes" id="UP000281514"/>
    </source>
</evidence>
<sequence>MTGGKVAANRTSGVCMNNLNRLLLVMLAAVALPAHASWYLDNESSRLSFTSTKNADIAEVHRFLVLHGKVTGKGLAEVEVETESVSTGIPLRDERLREQVFQAGKFPAAQISAQLDMRPINALAPGAQLELRLPLTVSLRGKSHSYNAELLATRLDERRFQVVTLEPLVLHAQDFDMVPDFNALRSAAGLSAVSLSVPVGAVLIFTAR</sequence>
<evidence type="ECO:0000256" key="1">
    <source>
        <dbReference type="SAM" id="SignalP"/>
    </source>
</evidence>
<dbReference type="Pfam" id="PF04264">
    <property type="entry name" value="YceI"/>
    <property type="match status" value="1"/>
</dbReference>
<dbReference type="Proteomes" id="UP000281514">
    <property type="component" value="Unassembled WGS sequence"/>
</dbReference>
<keyword evidence="1" id="KW-0732">Signal</keyword>
<dbReference type="SMART" id="SM00867">
    <property type="entry name" value="YceI"/>
    <property type="match status" value="1"/>
</dbReference>
<organism evidence="3 4">
    <name type="scientific">Pseudomonas avellanae</name>
    <dbReference type="NCBI Taxonomy" id="46257"/>
    <lineage>
        <taxon>Bacteria</taxon>
        <taxon>Pseudomonadati</taxon>
        <taxon>Pseudomonadota</taxon>
        <taxon>Gammaproteobacteria</taxon>
        <taxon>Pseudomonadales</taxon>
        <taxon>Pseudomonadaceae</taxon>
        <taxon>Pseudomonas</taxon>
    </lineage>
</organism>
<dbReference type="SUPFAM" id="SSF101874">
    <property type="entry name" value="YceI-like"/>
    <property type="match status" value="1"/>
</dbReference>
<dbReference type="PIRSF" id="PIRSF029811">
    <property type="entry name" value="UCP029811"/>
    <property type="match status" value="1"/>
</dbReference>
<comment type="caution">
    <text evidence="3">The sequence shown here is derived from an EMBL/GenBank/DDBJ whole genome shotgun (WGS) entry which is preliminary data.</text>
</comment>
<dbReference type="InterPro" id="IPR027016">
    <property type="entry name" value="UCP029811"/>
</dbReference>
<feature type="signal peptide" evidence="1">
    <location>
        <begin position="1"/>
        <end position="36"/>
    </location>
</feature>
<accession>A0A3M5T9M5</accession>
<dbReference type="InterPro" id="IPR036761">
    <property type="entry name" value="TTHA0802/YceI-like_sf"/>
</dbReference>
<name>A0A3M5T9M5_9PSED</name>
<evidence type="ECO:0000313" key="3">
    <source>
        <dbReference type="EMBL" id="RMU30239.1"/>
    </source>
</evidence>
<dbReference type="AlphaFoldDB" id="A0A3M5T9M5"/>
<dbReference type="InterPro" id="IPR007372">
    <property type="entry name" value="Lipid/polyisoprenoid-bd_YceI"/>
</dbReference>
<reference evidence="3 4" key="1">
    <citation type="submission" date="2018-08" db="EMBL/GenBank/DDBJ databases">
        <title>Recombination of ecologically and evolutionarily significant loci maintains genetic cohesion in the Pseudomonas syringae species complex.</title>
        <authorList>
            <person name="Dillon M."/>
            <person name="Thakur S."/>
            <person name="Almeida R.N.D."/>
            <person name="Weir B.S."/>
            <person name="Guttman D.S."/>
        </authorList>
    </citation>
    <scope>NUCLEOTIDE SEQUENCE [LARGE SCALE GENOMIC DNA]</scope>
    <source>
        <strain evidence="3 4">ICMP 9749</strain>
    </source>
</reference>
<proteinExistence type="predicted"/>
<gene>
    <name evidence="3" type="ORF">ALP32_03899</name>
</gene>